<gene>
    <name evidence="4" type="ORF">K9V48_20565</name>
</gene>
<evidence type="ECO:0000256" key="2">
    <source>
        <dbReference type="ARBA" id="ARBA00007639"/>
    </source>
</evidence>
<proteinExistence type="inferred from homology"/>
<dbReference type="InterPro" id="IPR028082">
    <property type="entry name" value="Peripla_BP_I"/>
</dbReference>
<evidence type="ECO:0000259" key="3">
    <source>
        <dbReference type="Pfam" id="PF13407"/>
    </source>
</evidence>
<dbReference type="InterPro" id="IPR025997">
    <property type="entry name" value="SBP_2_dom"/>
</dbReference>
<dbReference type="Gene3D" id="3.40.50.2300">
    <property type="match status" value="2"/>
</dbReference>
<sequence>MKCFLFPLILIILCGCSVLGNKSTEYEVVYKGEVHKQKAIETKKSHKDEPYTIGIVPKIEGIPYFNAVKEGALEAGKDLGVNIIYKGPSSASWKEQAQIIDEFIERNVDGIAVAANDPLKLGSVLQKARNRGIEVITWDSDTNPEFRSFFVNMVNSEILGRHLMDALATEINENGKYVILTGSSTAANLNDWIKWMEQQNVEYYPNMELVEVIPTNEDPHIAYMTAQKILDKYPDLKGIIGVSTVNPPVAAQVVKDKGKIGDIKVIGVSSPLLMKPFLQEGVAQMITLWSPQKLGYLTVSLATNLLNDESPYNGQQIRNIGVIEYDGDMVIMGQPIDITKENVDQYDF</sequence>
<evidence type="ECO:0000256" key="1">
    <source>
        <dbReference type="ARBA" id="ARBA00004196"/>
    </source>
</evidence>
<name>A0ABS7UW74_9BACI</name>
<dbReference type="Pfam" id="PF13407">
    <property type="entry name" value="Peripla_BP_4"/>
    <property type="match status" value="1"/>
</dbReference>
<accession>A0ABS7UW74</accession>
<dbReference type="EMBL" id="JAIQUM010000060">
    <property type="protein sequence ID" value="MBZ5752570.1"/>
    <property type="molecule type" value="Genomic_DNA"/>
</dbReference>
<dbReference type="PANTHER" id="PTHR30036:SF7">
    <property type="entry name" value="ABC TRANSPORTER PERIPLASMIC-BINDING PROTEIN YPHF"/>
    <property type="match status" value="1"/>
</dbReference>
<dbReference type="SUPFAM" id="SSF53822">
    <property type="entry name" value="Periplasmic binding protein-like I"/>
    <property type="match status" value="1"/>
</dbReference>
<comment type="similarity">
    <text evidence="2">Belongs to the bacterial solute-binding protein 2 family.</text>
</comment>
<feature type="domain" description="Periplasmic binding protein" evidence="3">
    <location>
        <begin position="53"/>
        <end position="309"/>
    </location>
</feature>
<dbReference type="PROSITE" id="PS51257">
    <property type="entry name" value="PROKAR_LIPOPROTEIN"/>
    <property type="match status" value="1"/>
</dbReference>
<organism evidence="4 5">
    <name type="scientific">Metabacillus rhizolycopersici</name>
    <dbReference type="NCBI Taxonomy" id="2875709"/>
    <lineage>
        <taxon>Bacteria</taxon>
        <taxon>Bacillati</taxon>
        <taxon>Bacillota</taxon>
        <taxon>Bacilli</taxon>
        <taxon>Bacillales</taxon>
        <taxon>Bacillaceae</taxon>
        <taxon>Metabacillus</taxon>
    </lineage>
</organism>
<dbReference type="InterPro" id="IPR050555">
    <property type="entry name" value="Bact_Solute-Bind_Prot2"/>
</dbReference>
<dbReference type="PANTHER" id="PTHR30036">
    <property type="entry name" value="D-XYLOSE-BINDING PERIPLASMIC PROTEIN"/>
    <property type="match status" value="1"/>
</dbReference>
<dbReference type="Proteomes" id="UP001165287">
    <property type="component" value="Unassembled WGS sequence"/>
</dbReference>
<dbReference type="CDD" id="cd06302">
    <property type="entry name" value="PBP1_LsrB_Quorum_Sensing-like"/>
    <property type="match status" value="1"/>
</dbReference>
<comment type="caution">
    <text evidence="4">The sequence shown here is derived from an EMBL/GenBank/DDBJ whole genome shotgun (WGS) entry which is preliminary data.</text>
</comment>
<evidence type="ECO:0000313" key="4">
    <source>
        <dbReference type="EMBL" id="MBZ5752570.1"/>
    </source>
</evidence>
<evidence type="ECO:0000313" key="5">
    <source>
        <dbReference type="Proteomes" id="UP001165287"/>
    </source>
</evidence>
<comment type="subcellular location">
    <subcellularLocation>
        <location evidence="1">Cell envelope</location>
    </subcellularLocation>
</comment>
<keyword evidence="5" id="KW-1185">Reference proteome</keyword>
<dbReference type="RefSeq" id="WP_224141039.1">
    <property type="nucleotide sequence ID" value="NZ_JAIQUM010000060.1"/>
</dbReference>
<protein>
    <submittedName>
        <fullName evidence="4">Autoinducer 2 ABC transporter substrate-binding protein</fullName>
    </submittedName>
</protein>
<reference evidence="4" key="1">
    <citation type="submission" date="2024-05" db="EMBL/GenBank/DDBJ databases">
        <title>Metabacillus sp. nov., isolated from the rhizosphere soil of tomato plants.</title>
        <authorList>
            <person name="Ma R."/>
        </authorList>
    </citation>
    <scope>NUCLEOTIDE SEQUENCE</scope>
    <source>
        <strain evidence="4">DBTR6</strain>
    </source>
</reference>